<keyword evidence="2 3" id="KW-0456">Lyase</keyword>
<dbReference type="InterPro" id="IPR009906">
    <property type="entry name" value="D-Glu_cyclase"/>
</dbReference>
<dbReference type="EMBL" id="JBBYAK010000001">
    <property type="protein sequence ID" value="MEL3958947.1"/>
    <property type="molecule type" value="Genomic_DNA"/>
</dbReference>
<evidence type="ECO:0000256" key="1">
    <source>
        <dbReference type="ARBA" id="ARBA00007896"/>
    </source>
</evidence>
<dbReference type="Proteomes" id="UP001459714">
    <property type="component" value="Unassembled WGS sequence"/>
</dbReference>
<dbReference type="Gene3D" id="3.30.2040.10">
    <property type="entry name" value="PSTPO5379-like domain"/>
    <property type="match status" value="1"/>
</dbReference>
<dbReference type="RefSeq" id="WP_342020739.1">
    <property type="nucleotide sequence ID" value="NZ_JBBYAK010000001.1"/>
</dbReference>
<evidence type="ECO:0000313" key="5">
    <source>
        <dbReference type="Proteomes" id="UP001459714"/>
    </source>
</evidence>
<dbReference type="PANTHER" id="PTHR32022:SF10">
    <property type="entry name" value="D-GLUTAMATE CYCLASE, MITOCHONDRIAL"/>
    <property type="match status" value="1"/>
</dbReference>
<dbReference type="Gene3D" id="3.40.1640.10">
    <property type="entry name" value="PSTPO5379-like"/>
    <property type="match status" value="1"/>
</dbReference>
<dbReference type="Pfam" id="PF07286">
    <property type="entry name" value="D-Glu_cyclase"/>
    <property type="match status" value="1"/>
</dbReference>
<dbReference type="InterPro" id="IPR038021">
    <property type="entry name" value="Putative_hydro-lyase"/>
</dbReference>
<comment type="caution">
    <text evidence="4">The sequence shown here is derived from an EMBL/GenBank/DDBJ whole genome shotgun (WGS) entry which is preliminary data.</text>
</comment>
<organism evidence="4 5">
    <name type="scientific">Caldifermentibacillus hisashii</name>
    <dbReference type="NCBI Taxonomy" id="996558"/>
    <lineage>
        <taxon>Bacteria</taxon>
        <taxon>Bacillati</taxon>
        <taxon>Bacillota</taxon>
        <taxon>Bacilli</taxon>
        <taxon>Bacillales</taxon>
        <taxon>Bacillaceae</taxon>
        <taxon>Caldifermentibacillus</taxon>
    </lineage>
</organism>
<gene>
    <name evidence="4" type="ORF">NST17_17465</name>
</gene>
<dbReference type="InterPro" id="IPR016938">
    <property type="entry name" value="UPF0317"/>
</dbReference>
<sequence>MNVSNPAHFSPAEARKLIREKNWVKPTSGVANGYIQANLAVLPKELAFDFLLFCQRNPKPCPIIDVIEPGDVAPQVAAPSANVKTDIPKYRVYKKGEFVEEATDVTEIWDENMVGFLIGCSFTFEEALLKNEVPIRHIEENCNVPMYITNIPCVKAGIFEGPMVVSMRPMTEKQAIRAVQVTSRFPSVHGAPVHIGNPEVIGIKDIHNPDFGDSVTIKEREVPVFWACGVTPQAVAMHVKPEIMITHAPGHMFITDLKNEQFAIL</sequence>
<evidence type="ECO:0000256" key="2">
    <source>
        <dbReference type="ARBA" id="ARBA00023239"/>
    </source>
</evidence>
<keyword evidence="5" id="KW-1185">Reference proteome</keyword>
<name>A0ABU9K1F4_9BACI</name>
<accession>A0ABU9K1F4</accession>
<dbReference type="EC" id="4.2.1.-" evidence="3"/>
<evidence type="ECO:0000313" key="4">
    <source>
        <dbReference type="EMBL" id="MEL3958947.1"/>
    </source>
</evidence>
<proteinExistence type="inferred from homology"/>
<dbReference type="NCBIfam" id="NF003969">
    <property type="entry name" value="PRK05463.1"/>
    <property type="match status" value="1"/>
</dbReference>
<dbReference type="PIRSF" id="PIRSF029755">
    <property type="entry name" value="UCP029755"/>
    <property type="match status" value="1"/>
</dbReference>
<dbReference type="PANTHER" id="PTHR32022">
    <property type="entry name" value="D-GLUTAMATE CYCLASE, MITOCHONDRIAL"/>
    <property type="match status" value="1"/>
</dbReference>
<reference evidence="4 5" key="1">
    <citation type="submission" date="2024-03" db="EMBL/GenBank/DDBJ databases">
        <title>Bacilli Hybrid Assemblies.</title>
        <authorList>
            <person name="Kovac J."/>
        </authorList>
    </citation>
    <scope>NUCLEOTIDE SEQUENCE [LARGE SCALE GENOMIC DNA]</scope>
    <source>
        <strain evidence="4 5">FSL M8-0022</strain>
    </source>
</reference>
<comment type="similarity">
    <text evidence="1 3">Belongs to the D-glutamate cyclase family.</text>
</comment>
<protein>
    <recommendedName>
        <fullName evidence="3">Putative hydro-lyase NST17_17465</fullName>
        <ecNumber evidence="3">4.2.1.-</ecNumber>
    </recommendedName>
</protein>
<evidence type="ECO:0000256" key="3">
    <source>
        <dbReference type="HAMAP-Rule" id="MF_01830"/>
    </source>
</evidence>
<dbReference type="HAMAP" id="MF_01830">
    <property type="entry name" value="Hydro_lyase"/>
    <property type="match status" value="1"/>
</dbReference>
<dbReference type="SUPFAM" id="SSF160920">
    <property type="entry name" value="PSTPO5379-like"/>
    <property type="match status" value="1"/>
</dbReference>